<dbReference type="RefSeq" id="WP_127763527.1">
    <property type="nucleotide sequence ID" value="NZ_SADE01000001.1"/>
</dbReference>
<dbReference type="Proteomes" id="UP000287447">
    <property type="component" value="Unassembled WGS sequence"/>
</dbReference>
<dbReference type="Pfam" id="PF00112">
    <property type="entry name" value="Peptidase_C1"/>
    <property type="match status" value="1"/>
</dbReference>
<dbReference type="InterPro" id="IPR025493">
    <property type="entry name" value="DUF4384"/>
</dbReference>
<proteinExistence type="predicted"/>
<dbReference type="Pfam" id="PF14326">
    <property type="entry name" value="DUF4384"/>
    <property type="match status" value="1"/>
</dbReference>
<evidence type="ECO:0000259" key="3">
    <source>
        <dbReference type="Pfam" id="PF14326"/>
    </source>
</evidence>
<sequence>MVVRLPSLNWFAAVSAAGLILAAGVILPAVAQSAADQPGTGLLREDPVQYERFRSVPAYRDYLPDRVDLSDMFPEAGNQGTQGSCTAWSVSYGLRGFYRNVETQSRPARGLSPGFVYNQLKTDRSDCAEPIRISDALKFLEKRGTVPFDQFPYRENACSDLPDPALQSLAQQNRIDGWRRLEHDRLDDIKGQLASGNPVVIGMLVDESLVDLKQGEVYDQQVAGAPDFVHAMVLVGYDEEKRAFRAFNSWGREWADQGLGWLSYRSIFSDLDSAFVAEVADFSDAKLAAAREVVAAANAAAVNEPAQQTISPPAVEPAATEPTVGQNTSEPNMVQGLAQKPAVTSGQWKADLAVVAGGFECANLSMEIKDGALRTLNGYVAVEEDLAQLGRVLASHAETQQAALKVRVRPWPQCEALNTFARTFARPQGLAIETVAVDQTKTSTFKQDDYLGIRVTTPDFPAYLYVTYLQSGGDAVHLVGWQKGDKQYPAGTDAFFGLDEKAARFRVSPPFGREMVIVVASREPLFDQGYDIVEEDRAYLTRFRQRMLDIGKGTIKGRFAAGAAYLTTKPVE</sequence>
<dbReference type="InterPro" id="IPR038765">
    <property type="entry name" value="Papain-like_cys_pep_sf"/>
</dbReference>
<reference evidence="5" key="1">
    <citation type="submission" date="2019-01" db="EMBL/GenBank/DDBJ databases">
        <title>Gri0909 isolated from a small marine red alga.</title>
        <authorList>
            <person name="Kim J."/>
            <person name="Jeong S.E."/>
            <person name="Jeon C.O."/>
        </authorList>
    </citation>
    <scope>NUCLEOTIDE SEQUENCE [LARGE SCALE GENOMIC DNA]</scope>
    <source>
        <strain evidence="5">Gri0909</strain>
    </source>
</reference>
<feature type="compositionally biased region" description="Low complexity" evidence="1">
    <location>
        <begin position="307"/>
        <end position="324"/>
    </location>
</feature>
<evidence type="ECO:0000313" key="5">
    <source>
        <dbReference type="Proteomes" id="UP000287447"/>
    </source>
</evidence>
<comment type="caution">
    <text evidence="4">The sequence shown here is derived from an EMBL/GenBank/DDBJ whole genome shotgun (WGS) entry which is preliminary data.</text>
</comment>
<dbReference type="GO" id="GO:0008234">
    <property type="term" value="F:cysteine-type peptidase activity"/>
    <property type="evidence" value="ECO:0007669"/>
    <property type="project" value="InterPro"/>
</dbReference>
<feature type="region of interest" description="Disordered" evidence="1">
    <location>
        <begin position="307"/>
        <end position="326"/>
    </location>
</feature>
<dbReference type="Gene3D" id="3.90.70.10">
    <property type="entry name" value="Cysteine proteinases"/>
    <property type="match status" value="1"/>
</dbReference>
<dbReference type="EMBL" id="SADE01000001">
    <property type="protein sequence ID" value="RVU38155.1"/>
    <property type="molecule type" value="Genomic_DNA"/>
</dbReference>
<protein>
    <submittedName>
        <fullName evidence="4">DUF4384 domain-containing protein</fullName>
    </submittedName>
</protein>
<evidence type="ECO:0000259" key="2">
    <source>
        <dbReference type="Pfam" id="PF00112"/>
    </source>
</evidence>
<dbReference type="OrthoDB" id="9801841at2"/>
<feature type="domain" description="Peptidase C1A papain C-terminal" evidence="2">
    <location>
        <begin position="64"/>
        <end position="260"/>
    </location>
</feature>
<dbReference type="AlphaFoldDB" id="A0A437QUH0"/>
<dbReference type="GO" id="GO:0006508">
    <property type="term" value="P:proteolysis"/>
    <property type="evidence" value="ECO:0007669"/>
    <property type="project" value="InterPro"/>
</dbReference>
<feature type="domain" description="DUF4384" evidence="3">
    <location>
        <begin position="445"/>
        <end position="524"/>
    </location>
</feature>
<dbReference type="SUPFAM" id="SSF54001">
    <property type="entry name" value="Cysteine proteinases"/>
    <property type="match status" value="1"/>
</dbReference>
<keyword evidence="5" id="KW-1185">Reference proteome</keyword>
<dbReference type="CDD" id="cd02619">
    <property type="entry name" value="Peptidase_C1"/>
    <property type="match status" value="1"/>
</dbReference>
<evidence type="ECO:0000313" key="4">
    <source>
        <dbReference type="EMBL" id="RVU38155.1"/>
    </source>
</evidence>
<name>A0A437QUH0_9PROT</name>
<accession>A0A437QUH0</accession>
<organism evidence="4 5">
    <name type="scientific">Hwanghaeella grinnelliae</name>
    <dbReference type="NCBI Taxonomy" id="2500179"/>
    <lineage>
        <taxon>Bacteria</taxon>
        <taxon>Pseudomonadati</taxon>
        <taxon>Pseudomonadota</taxon>
        <taxon>Alphaproteobacteria</taxon>
        <taxon>Rhodospirillales</taxon>
        <taxon>Rhodospirillaceae</taxon>
        <taxon>Hwanghaeella</taxon>
    </lineage>
</organism>
<evidence type="ECO:0000256" key="1">
    <source>
        <dbReference type="SAM" id="MobiDB-lite"/>
    </source>
</evidence>
<gene>
    <name evidence="4" type="ORF">EOI86_02305</name>
</gene>
<dbReference type="InterPro" id="IPR000668">
    <property type="entry name" value="Peptidase_C1A_C"/>
</dbReference>